<dbReference type="EMBL" id="PDLO01000001">
    <property type="protein sequence ID" value="PHL00120.1"/>
    <property type="molecule type" value="Genomic_DNA"/>
</dbReference>
<evidence type="ECO:0000313" key="2">
    <source>
        <dbReference type="Proteomes" id="UP000226437"/>
    </source>
</evidence>
<protein>
    <submittedName>
        <fullName evidence="1">Uncharacterized protein</fullName>
    </submittedName>
</protein>
<dbReference type="Proteomes" id="UP000226437">
    <property type="component" value="Unassembled WGS sequence"/>
</dbReference>
<sequence>MHNLIKFRRTGTPDQFAERIGVSRSLLFRLLGELKDMGAPIHYCHLRKSYTYYGSVELQLCYISVPDMATIQTVSIGSGARVIPLGSPRPLNYKTAGL</sequence>
<gene>
    <name evidence="1" type="ORF">CGL56_03500</name>
</gene>
<proteinExistence type="predicted"/>
<reference evidence="1 2" key="1">
    <citation type="submission" date="2017-10" db="EMBL/GenBank/DDBJ databases">
        <title>The draft genome sequence of Lewinella marina KCTC 32374.</title>
        <authorList>
            <person name="Wang K."/>
        </authorList>
    </citation>
    <scope>NUCLEOTIDE SEQUENCE [LARGE SCALE GENOMIC DNA]</scope>
    <source>
        <strain evidence="1 2">MKG-38</strain>
    </source>
</reference>
<organism evidence="1 2">
    <name type="scientific">Neolewinella marina</name>
    <dbReference type="NCBI Taxonomy" id="438751"/>
    <lineage>
        <taxon>Bacteria</taxon>
        <taxon>Pseudomonadati</taxon>
        <taxon>Bacteroidota</taxon>
        <taxon>Saprospiria</taxon>
        <taxon>Saprospirales</taxon>
        <taxon>Lewinellaceae</taxon>
        <taxon>Neolewinella</taxon>
    </lineage>
</organism>
<dbReference type="AlphaFoldDB" id="A0A2G0CJG7"/>
<keyword evidence="2" id="KW-1185">Reference proteome</keyword>
<comment type="caution">
    <text evidence="1">The sequence shown here is derived from an EMBL/GenBank/DDBJ whole genome shotgun (WGS) entry which is preliminary data.</text>
</comment>
<evidence type="ECO:0000313" key="1">
    <source>
        <dbReference type="EMBL" id="PHL00120.1"/>
    </source>
</evidence>
<name>A0A2G0CJG7_9BACT</name>
<accession>A0A2G0CJG7</accession>